<dbReference type="RefSeq" id="WP_040993088.1">
    <property type="nucleotide sequence ID" value="NZ_JTKH01000025.1"/>
</dbReference>
<organism evidence="20 21">
    <name type="scientific">Vibrio renipiscarius</name>
    <dbReference type="NCBI Taxonomy" id="1461322"/>
    <lineage>
        <taxon>Bacteria</taxon>
        <taxon>Pseudomonadati</taxon>
        <taxon>Pseudomonadota</taxon>
        <taxon>Gammaproteobacteria</taxon>
        <taxon>Vibrionales</taxon>
        <taxon>Vibrionaceae</taxon>
        <taxon>Vibrio</taxon>
    </lineage>
</organism>
<dbReference type="SMART" id="SM00448">
    <property type="entry name" value="REC"/>
    <property type="match status" value="2"/>
</dbReference>
<keyword evidence="21" id="KW-1185">Reference proteome</keyword>
<dbReference type="GO" id="GO:0005886">
    <property type="term" value="C:plasma membrane"/>
    <property type="evidence" value="ECO:0007669"/>
    <property type="project" value="UniProtKB-SubCell"/>
</dbReference>
<dbReference type="EC" id="2.7.13.3" evidence="3"/>
<dbReference type="SMART" id="SM00388">
    <property type="entry name" value="HisKA"/>
    <property type="match status" value="1"/>
</dbReference>
<evidence type="ECO:0000256" key="12">
    <source>
        <dbReference type="ARBA" id="ARBA00022989"/>
    </source>
</evidence>
<dbReference type="Gene3D" id="3.40.50.2300">
    <property type="match status" value="2"/>
</dbReference>
<dbReference type="InterPro" id="IPR005467">
    <property type="entry name" value="His_kinase_dom"/>
</dbReference>
<dbReference type="PANTHER" id="PTHR45339:SF5">
    <property type="entry name" value="HISTIDINE KINASE"/>
    <property type="match status" value="1"/>
</dbReference>
<evidence type="ECO:0000256" key="4">
    <source>
        <dbReference type="ARBA" id="ARBA00022475"/>
    </source>
</evidence>
<reference evidence="20 21" key="1">
    <citation type="submission" date="2014-11" db="EMBL/GenBank/DDBJ databases">
        <title>Draft Genome Sequence of Vibrio piscirenalis strains CECT 8603T and CECT 8604, two marine Gammaproteobacterium isolated from cultured gilthead sea bream (Sparus aurata).</title>
        <authorList>
            <person name="Arahal D.R."/>
            <person name="Rodrigo-Torres L."/>
            <person name="Lucena T."/>
            <person name="Pujalte M.J."/>
        </authorList>
    </citation>
    <scope>NUCLEOTIDE SEQUENCE [LARGE SCALE GENOMIC DNA]</scope>
    <source>
        <strain evidence="20 21">DCR 1-4-2</strain>
    </source>
</reference>
<keyword evidence="16" id="KW-0175">Coiled coil</keyword>
<dbReference type="AlphaFoldDB" id="A0A0C2JBX4"/>
<evidence type="ECO:0000256" key="14">
    <source>
        <dbReference type="ARBA" id="ARBA00023136"/>
    </source>
</evidence>
<proteinExistence type="predicted"/>
<evidence type="ECO:0000256" key="10">
    <source>
        <dbReference type="ARBA" id="ARBA00022801"/>
    </source>
</evidence>
<dbReference type="InterPro" id="IPR003661">
    <property type="entry name" value="HisK_dim/P_dom"/>
</dbReference>
<dbReference type="OrthoDB" id="9810730at2"/>
<dbReference type="CDD" id="cd16922">
    <property type="entry name" value="HATPase_EvgS-ArcB-TorS-like"/>
    <property type="match status" value="1"/>
</dbReference>
<evidence type="ECO:0000256" key="17">
    <source>
        <dbReference type="SAM" id="Phobius"/>
    </source>
</evidence>
<keyword evidence="10" id="KW-0378">Hydrolase</keyword>
<keyword evidence="6" id="KW-0808">Transferase</keyword>
<dbReference type="PROSITE" id="PS50109">
    <property type="entry name" value="HIS_KIN"/>
    <property type="match status" value="1"/>
</dbReference>
<dbReference type="GO" id="GO:0000155">
    <property type="term" value="F:phosphorelay sensor kinase activity"/>
    <property type="evidence" value="ECO:0007669"/>
    <property type="project" value="InterPro"/>
</dbReference>
<feature type="coiled-coil region" evidence="16">
    <location>
        <begin position="352"/>
        <end position="386"/>
    </location>
</feature>
<evidence type="ECO:0000259" key="19">
    <source>
        <dbReference type="PROSITE" id="PS50110"/>
    </source>
</evidence>
<feature type="transmembrane region" description="Helical" evidence="17">
    <location>
        <begin position="296"/>
        <end position="317"/>
    </location>
</feature>
<evidence type="ECO:0000256" key="16">
    <source>
        <dbReference type="SAM" id="Coils"/>
    </source>
</evidence>
<keyword evidence="9" id="KW-0418">Kinase</keyword>
<dbReference type="InterPro" id="IPR003594">
    <property type="entry name" value="HATPase_dom"/>
</dbReference>
<feature type="domain" description="Histidine kinase" evidence="18">
    <location>
        <begin position="400"/>
        <end position="627"/>
    </location>
</feature>
<evidence type="ECO:0000256" key="5">
    <source>
        <dbReference type="ARBA" id="ARBA00022553"/>
    </source>
</evidence>
<evidence type="ECO:0000256" key="15">
    <source>
        <dbReference type="PROSITE-ProRule" id="PRU00169"/>
    </source>
</evidence>
<feature type="domain" description="Response regulatory" evidence="19">
    <location>
        <begin position="952"/>
        <end position="1072"/>
    </location>
</feature>
<keyword evidence="4" id="KW-1003">Cell membrane</keyword>
<dbReference type="GO" id="GO:0016787">
    <property type="term" value="F:hydrolase activity"/>
    <property type="evidence" value="ECO:0007669"/>
    <property type="project" value="UniProtKB-KW"/>
</dbReference>
<dbReference type="SUPFAM" id="SSF55874">
    <property type="entry name" value="ATPase domain of HSP90 chaperone/DNA topoisomerase II/histidine kinase"/>
    <property type="match status" value="1"/>
</dbReference>
<dbReference type="InterPro" id="IPR004358">
    <property type="entry name" value="Sig_transdc_His_kin-like_C"/>
</dbReference>
<dbReference type="SMART" id="SM00387">
    <property type="entry name" value="HATPase_c"/>
    <property type="match status" value="1"/>
</dbReference>
<dbReference type="InterPro" id="IPR036890">
    <property type="entry name" value="HATPase_C_sf"/>
</dbReference>
<dbReference type="FunFam" id="3.30.565.10:FF:000010">
    <property type="entry name" value="Sensor histidine kinase RcsC"/>
    <property type="match status" value="1"/>
</dbReference>
<dbReference type="PRINTS" id="PR00344">
    <property type="entry name" value="BCTRLSENSOR"/>
</dbReference>
<dbReference type="GO" id="GO:0005524">
    <property type="term" value="F:ATP binding"/>
    <property type="evidence" value="ECO:0007669"/>
    <property type="project" value="UniProtKB-KW"/>
</dbReference>
<evidence type="ECO:0000256" key="9">
    <source>
        <dbReference type="ARBA" id="ARBA00022777"/>
    </source>
</evidence>
<dbReference type="CDD" id="cd00082">
    <property type="entry name" value="HisKA"/>
    <property type="match status" value="1"/>
</dbReference>
<dbReference type="Gene3D" id="1.10.287.130">
    <property type="match status" value="1"/>
</dbReference>
<evidence type="ECO:0000256" key="8">
    <source>
        <dbReference type="ARBA" id="ARBA00022741"/>
    </source>
</evidence>
<dbReference type="SUPFAM" id="SSF47384">
    <property type="entry name" value="Homodimeric domain of signal transducing histidine kinase"/>
    <property type="match status" value="1"/>
</dbReference>
<sequence length="1072" mass="119926">MPKWVSWSDISIKYKLFGLVLLPITLLLYLAFRQVSLLNHQTDDLNKAKSVTTFLQAMSQIEHGDNSASSSTDAPVTTTDIQPLIADIYPQTEVAAMSDTLRSFLSASLQMKLQQNSEEALDSIEWQAELYQQLLASLERVQLKEAPITIQNDINALTQLEWMMFWASQETLLSQQLVENTQLDDEQKDELLSQIASLAQNQQLFVERFIKLNANEQQINFMLAAFSHESFQQSMVFRQALLTQNDSAPLSALETEAGLVALLARLEQLNGVALKIESQLVERIESATKIANNERLIFINAVSVLTFLVIFIAINLVRRVTNNLEVVLRYLKNDDDHQPDTLTKQISGNDELNRFAQEVERLTLERKQANERLTLAKNVAEDAKDAAIRASKAKSSFLANMSHEIRTPLNGVIGISEVLSDTSLTPTQRDYVDTIETSSQLLLSLINDILDFSKIESGMLLISHHSTNVRESIYDIASIIAPKAKEKGLDLRVTIDTNVPYKLMIDDHRLRQTLMNFMSNAVKFTEQGSVEIAIATEFDAKNCLTPPTTCQLEFSVRDSGIGIDDKQQKNIFEPFAQEDESTTRQFGGTGLGLAISTQLVELMGGKIQLESEKGIGSRFYFSLEFDIEHLHYPINRTAALSVGLISDNGSLSQTLVQELNFYDHQVTHRFETIEDYLADNLDSKPNVIIFLESAPDSAQQYLSHFNKIRKSGTQIGLIRSFKSRPFDFEHHVDALITRPFYGQRLARGLNRCVAPVSDNPTSPENNVQHGKKILIVEDNTVNQKIAGLHLTKAGFEFDIANNGTEAVAIYSENPEHYAVILMDCMMPIMDGFEATSEIRHFEENTDKHVPIIALTASVIDDDIQRCFDVGMDDYITKPFKAHILREKIDSFLPLPAISTVPLNTVPLNTKQAGTVHSDKPLNVDPLNSLTGHKEERAEFSPSAPKNATRSERVLLVEDNRVNQKVASIMLDKAGFGYAIAENGQIAIDMYSADSSFDVILMDCMMPVKDGFAATKEIRQYELSSGLVKTPIIALTASVIDDDIQRCFDSGMDAYIAKPVRKDNLIDKIESII</sequence>
<evidence type="ECO:0000256" key="1">
    <source>
        <dbReference type="ARBA" id="ARBA00000085"/>
    </source>
</evidence>
<dbReference type="PROSITE" id="PS50110">
    <property type="entry name" value="RESPONSE_REGULATORY"/>
    <property type="match status" value="2"/>
</dbReference>
<accession>A0A0C2JBX4</accession>
<dbReference type="Gene3D" id="3.30.565.10">
    <property type="entry name" value="Histidine kinase-like ATPase, C-terminal domain"/>
    <property type="match status" value="1"/>
</dbReference>
<dbReference type="STRING" id="1461322.OJ16_19265"/>
<name>A0A0C2JBX4_9VIBR</name>
<dbReference type="EMBL" id="JTKH01000025">
    <property type="protein sequence ID" value="KII75419.1"/>
    <property type="molecule type" value="Genomic_DNA"/>
</dbReference>
<comment type="subcellular location">
    <subcellularLocation>
        <location evidence="2">Cell membrane</location>
        <topology evidence="2">Multi-pass membrane protein</topology>
    </subcellularLocation>
</comment>
<feature type="domain" description="Response regulatory" evidence="19">
    <location>
        <begin position="772"/>
        <end position="892"/>
    </location>
</feature>
<evidence type="ECO:0000256" key="6">
    <source>
        <dbReference type="ARBA" id="ARBA00022679"/>
    </source>
</evidence>
<keyword evidence="13" id="KW-0902">Two-component regulatory system</keyword>
<evidence type="ECO:0000256" key="3">
    <source>
        <dbReference type="ARBA" id="ARBA00012438"/>
    </source>
</evidence>
<dbReference type="Pfam" id="PF00512">
    <property type="entry name" value="HisKA"/>
    <property type="match status" value="1"/>
</dbReference>
<keyword evidence="12 17" id="KW-1133">Transmembrane helix</keyword>
<protein>
    <recommendedName>
        <fullName evidence="3">histidine kinase</fullName>
        <ecNumber evidence="3">2.7.13.3</ecNumber>
    </recommendedName>
</protein>
<dbReference type="InterPro" id="IPR001789">
    <property type="entry name" value="Sig_transdc_resp-reg_receiver"/>
</dbReference>
<dbReference type="SUPFAM" id="SSF52172">
    <property type="entry name" value="CheY-like"/>
    <property type="match status" value="2"/>
</dbReference>
<keyword evidence="8" id="KW-0547">Nucleotide-binding</keyword>
<gene>
    <name evidence="20" type="ORF">OJ16_19265</name>
</gene>
<keyword evidence="11" id="KW-0067">ATP-binding</keyword>
<feature type="modified residue" description="4-aspartylphosphate" evidence="15">
    <location>
        <position position="1002"/>
    </location>
</feature>
<evidence type="ECO:0000256" key="7">
    <source>
        <dbReference type="ARBA" id="ARBA00022692"/>
    </source>
</evidence>
<dbReference type="PANTHER" id="PTHR45339">
    <property type="entry name" value="HYBRID SIGNAL TRANSDUCTION HISTIDINE KINASE J"/>
    <property type="match status" value="1"/>
</dbReference>
<comment type="caution">
    <text evidence="20">The sequence shown here is derived from an EMBL/GenBank/DDBJ whole genome shotgun (WGS) entry which is preliminary data.</text>
</comment>
<feature type="modified residue" description="4-aspartylphosphate" evidence="15">
    <location>
        <position position="823"/>
    </location>
</feature>
<comment type="catalytic activity">
    <reaction evidence="1">
        <text>ATP + protein L-histidine = ADP + protein N-phospho-L-histidine.</text>
        <dbReference type="EC" id="2.7.13.3"/>
    </reaction>
</comment>
<evidence type="ECO:0000313" key="20">
    <source>
        <dbReference type="EMBL" id="KII75419.1"/>
    </source>
</evidence>
<evidence type="ECO:0000259" key="18">
    <source>
        <dbReference type="PROSITE" id="PS50109"/>
    </source>
</evidence>
<keyword evidence="14 17" id="KW-0472">Membrane</keyword>
<dbReference type="InterPro" id="IPR036097">
    <property type="entry name" value="HisK_dim/P_sf"/>
</dbReference>
<dbReference type="FunFam" id="1.10.287.130:FF:000003">
    <property type="entry name" value="Histidine kinase"/>
    <property type="match status" value="1"/>
</dbReference>
<evidence type="ECO:0000256" key="13">
    <source>
        <dbReference type="ARBA" id="ARBA00023012"/>
    </source>
</evidence>
<feature type="transmembrane region" description="Helical" evidence="17">
    <location>
        <begin position="12"/>
        <end position="32"/>
    </location>
</feature>
<keyword evidence="7 17" id="KW-0812">Transmembrane</keyword>
<evidence type="ECO:0000256" key="11">
    <source>
        <dbReference type="ARBA" id="ARBA00022840"/>
    </source>
</evidence>
<dbReference type="Pfam" id="PF02518">
    <property type="entry name" value="HATPase_c"/>
    <property type="match status" value="1"/>
</dbReference>
<dbReference type="Proteomes" id="UP000031672">
    <property type="component" value="Unassembled WGS sequence"/>
</dbReference>
<evidence type="ECO:0000256" key="2">
    <source>
        <dbReference type="ARBA" id="ARBA00004651"/>
    </source>
</evidence>
<evidence type="ECO:0000313" key="21">
    <source>
        <dbReference type="Proteomes" id="UP000031672"/>
    </source>
</evidence>
<dbReference type="CDD" id="cd17546">
    <property type="entry name" value="REC_hyHK_CKI1_RcsC-like"/>
    <property type="match status" value="2"/>
</dbReference>
<accession>A0A0C2NXD7</accession>
<keyword evidence="5 15" id="KW-0597">Phosphoprotein</keyword>
<dbReference type="Pfam" id="PF00072">
    <property type="entry name" value="Response_reg"/>
    <property type="match status" value="2"/>
</dbReference>
<dbReference type="InterPro" id="IPR011006">
    <property type="entry name" value="CheY-like_superfamily"/>
</dbReference>